<dbReference type="OrthoDB" id="3070149at2759"/>
<evidence type="ECO:0000256" key="2">
    <source>
        <dbReference type="ARBA" id="ARBA00022771"/>
    </source>
</evidence>
<comment type="caution">
    <text evidence="6">The sequence shown here is derived from an EMBL/GenBank/DDBJ whole genome shotgun (WGS) entry which is preliminary data.</text>
</comment>
<reference evidence="6 7" key="1">
    <citation type="journal article" date="2020" name="ISME J.">
        <title>Uncovering the hidden diversity of litter-decomposition mechanisms in mushroom-forming fungi.</title>
        <authorList>
            <person name="Floudas D."/>
            <person name="Bentzer J."/>
            <person name="Ahren D."/>
            <person name="Johansson T."/>
            <person name="Persson P."/>
            <person name="Tunlid A."/>
        </authorList>
    </citation>
    <scope>NUCLEOTIDE SEQUENCE [LARGE SCALE GENOMIC DNA]</scope>
    <source>
        <strain evidence="6 7">CBS 291.85</strain>
    </source>
</reference>
<keyword evidence="3" id="KW-0862">Zinc</keyword>
<dbReference type="EMBL" id="JAACJM010000197">
    <property type="protein sequence ID" value="KAF5338295.1"/>
    <property type="molecule type" value="Genomic_DNA"/>
</dbReference>
<dbReference type="AlphaFoldDB" id="A0A8H5CAL1"/>
<dbReference type="SUPFAM" id="SSF144232">
    <property type="entry name" value="HIT/MYND zinc finger-like"/>
    <property type="match status" value="1"/>
</dbReference>
<evidence type="ECO:0000313" key="6">
    <source>
        <dbReference type="EMBL" id="KAF5338295.1"/>
    </source>
</evidence>
<keyword evidence="7" id="KW-1185">Reference proteome</keyword>
<evidence type="ECO:0000256" key="1">
    <source>
        <dbReference type="ARBA" id="ARBA00022723"/>
    </source>
</evidence>
<dbReference type="Proteomes" id="UP000559256">
    <property type="component" value="Unassembled WGS sequence"/>
</dbReference>
<protein>
    <recommendedName>
        <fullName evidence="5">MYND-type domain-containing protein</fullName>
    </recommendedName>
</protein>
<keyword evidence="2 4" id="KW-0863">Zinc-finger</keyword>
<keyword evidence="1" id="KW-0479">Metal-binding</keyword>
<evidence type="ECO:0000256" key="4">
    <source>
        <dbReference type="PROSITE-ProRule" id="PRU00134"/>
    </source>
</evidence>
<dbReference type="Pfam" id="PF01753">
    <property type="entry name" value="zf-MYND"/>
    <property type="match status" value="1"/>
</dbReference>
<gene>
    <name evidence="6" type="ORF">D9758_015756</name>
</gene>
<dbReference type="PROSITE" id="PS50865">
    <property type="entry name" value="ZF_MYND_2"/>
    <property type="match status" value="1"/>
</dbReference>
<evidence type="ECO:0000256" key="3">
    <source>
        <dbReference type="ARBA" id="ARBA00022833"/>
    </source>
</evidence>
<dbReference type="InterPro" id="IPR002893">
    <property type="entry name" value="Znf_MYND"/>
</dbReference>
<proteinExistence type="predicted"/>
<feature type="domain" description="MYND-type" evidence="5">
    <location>
        <begin position="445"/>
        <end position="497"/>
    </location>
</feature>
<dbReference type="GO" id="GO:0008270">
    <property type="term" value="F:zinc ion binding"/>
    <property type="evidence" value="ECO:0007669"/>
    <property type="project" value="UniProtKB-KW"/>
</dbReference>
<dbReference type="Gene3D" id="6.10.140.2220">
    <property type="match status" value="1"/>
</dbReference>
<sequence>MPYLISEPAEFRPEIRKSDNLIAALVFSSTTKMDGSFGKARLLRLNSTFSIQMEEQSKLSSLADAVSSLQTKPPVHPNLSHPQDNPRLSKALAALAYLANNYTSSAAVSAIEDHWSSIWAWVSMLINDCILKGELSTPEGVDFQNRLLYIIPSFIIFTFQSRRLAPKELVTGTPTFLPTITRLFFWTIQTDHTTLELIWSTIERIFFVAGSPTSWHFITQVTNSSPATNARILLRRLIHELHNVDPVTKEIDLYQIKSCVTFMLYNFGRPDVAGFADELLQNDAVRWICRALSSLTMKTHPHAPYPLGEKEMALECVNACLKAIMQASRDNRLILIQALDHGLITMMLIVPFRFKEGSLRRDLADVLQTVDEMFDILTGYVIYHSVWPRVLRAWTEAGIRQLDIRMKGTEFQAIWEKFGSLHDEAWNVRTFVRSKEEHLRGTCSNPQCSEMRLHRKSVKTGTWVEQQLQYCSGCKLTWYCSRKCQKYHWRAAHREFCHKARKPTSLEVLAKSTPTILLLPPRDRLYIFNFIQRTISTTSHQISRSLASYPHKFISTPSGKPQKRLLLLQVDHSQLPPSCGIDSYEHQLARTKKEHGVRSQQYLELADKGKGAVAGKHLIVKAFFPGFGELALTMRVEFAY</sequence>
<organism evidence="6 7">
    <name type="scientific">Tetrapyrgos nigripes</name>
    <dbReference type="NCBI Taxonomy" id="182062"/>
    <lineage>
        <taxon>Eukaryota</taxon>
        <taxon>Fungi</taxon>
        <taxon>Dikarya</taxon>
        <taxon>Basidiomycota</taxon>
        <taxon>Agaricomycotina</taxon>
        <taxon>Agaricomycetes</taxon>
        <taxon>Agaricomycetidae</taxon>
        <taxon>Agaricales</taxon>
        <taxon>Marasmiineae</taxon>
        <taxon>Marasmiaceae</taxon>
        <taxon>Tetrapyrgos</taxon>
    </lineage>
</organism>
<name>A0A8H5CAL1_9AGAR</name>
<evidence type="ECO:0000259" key="5">
    <source>
        <dbReference type="PROSITE" id="PS50865"/>
    </source>
</evidence>
<accession>A0A8H5CAL1</accession>
<evidence type="ECO:0000313" key="7">
    <source>
        <dbReference type="Proteomes" id="UP000559256"/>
    </source>
</evidence>